<feature type="transmembrane region" description="Helical" evidence="1">
    <location>
        <begin position="12"/>
        <end position="32"/>
    </location>
</feature>
<evidence type="ECO:0000313" key="3">
    <source>
        <dbReference type="Proteomes" id="UP001230005"/>
    </source>
</evidence>
<name>A0ABT9ZTX0_9BACI</name>
<proteinExistence type="predicted"/>
<gene>
    <name evidence="2" type="ORF">J2S74_002062</name>
</gene>
<reference evidence="2 3" key="1">
    <citation type="submission" date="2023-07" db="EMBL/GenBank/DDBJ databases">
        <title>Genomic Encyclopedia of Type Strains, Phase IV (KMG-IV): sequencing the most valuable type-strain genomes for metagenomic binning, comparative biology and taxonomic classification.</title>
        <authorList>
            <person name="Goeker M."/>
        </authorList>
    </citation>
    <scope>NUCLEOTIDE SEQUENCE [LARGE SCALE GENOMIC DNA]</scope>
    <source>
        <strain evidence="2 3">DSM 9768</strain>
    </source>
</reference>
<keyword evidence="1" id="KW-0812">Transmembrane</keyword>
<evidence type="ECO:0008006" key="4">
    <source>
        <dbReference type="Google" id="ProtNLM"/>
    </source>
</evidence>
<dbReference type="EMBL" id="JAUSUG010000007">
    <property type="protein sequence ID" value="MDQ0254683.1"/>
    <property type="molecule type" value="Genomic_DNA"/>
</dbReference>
<dbReference type="RefSeq" id="WP_307324992.1">
    <property type="nucleotide sequence ID" value="NZ_JAUSUG010000007.1"/>
</dbReference>
<evidence type="ECO:0000313" key="2">
    <source>
        <dbReference type="EMBL" id="MDQ0254683.1"/>
    </source>
</evidence>
<comment type="caution">
    <text evidence="2">The sequence shown here is derived from an EMBL/GenBank/DDBJ whole genome shotgun (WGS) entry which is preliminary data.</text>
</comment>
<evidence type="ECO:0000256" key="1">
    <source>
        <dbReference type="SAM" id="Phobius"/>
    </source>
</evidence>
<keyword evidence="1" id="KW-0472">Membrane</keyword>
<accession>A0ABT9ZTX0</accession>
<dbReference type="Proteomes" id="UP001230005">
    <property type="component" value="Unassembled WGS sequence"/>
</dbReference>
<keyword evidence="3" id="KW-1185">Reference proteome</keyword>
<feature type="transmembrane region" description="Helical" evidence="1">
    <location>
        <begin position="38"/>
        <end position="58"/>
    </location>
</feature>
<protein>
    <recommendedName>
        <fullName evidence="4">LPXTG cell wall anchor domain-containing protein</fullName>
    </recommendedName>
</protein>
<keyword evidence="1" id="KW-1133">Transmembrane helix</keyword>
<organism evidence="2 3">
    <name type="scientific">Evansella vedderi</name>
    <dbReference type="NCBI Taxonomy" id="38282"/>
    <lineage>
        <taxon>Bacteria</taxon>
        <taxon>Bacillati</taxon>
        <taxon>Bacillota</taxon>
        <taxon>Bacilli</taxon>
        <taxon>Bacillales</taxon>
        <taxon>Bacillaceae</taxon>
        <taxon>Evansella</taxon>
    </lineage>
</organism>
<sequence>MLKYNVVKSGIVILAISSFLFFTDYGIVMAAGEETNSVGVTMTLILLLVVAVLAFSMYRKKRNNN</sequence>